<dbReference type="Proteomes" id="UP000005446">
    <property type="component" value="Unassembled WGS sequence"/>
</dbReference>
<evidence type="ECO:0000256" key="1">
    <source>
        <dbReference type="SAM" id="SignalP"/>
    </source>
</evidence>
<dbReference type="AlphaFoldDB" id="H0EI44"/>
<gene>
    <name evidence="2" type="ORF">M7I_2191</name>
</gene>
<reference evidence="2 3" key="1">
    <citation type="journal article" date="2012" name="Eukaryot. Cell">
        <title>Genome sequence of the fungus Glarea lozoyensis: the first genome sequence of a species from the Helotiaceae family.</title>
        <authorList>
            <person name="Youssar L."/>
            <person name="Gruening B.A."/>
            <person name="Erxleben A."/>
            <person name="Guenther S."/>
            <person name="Huettel W."/>
        </authorList>
    </citation>
    <scope>NUCLEOTIDE SEQUENCE [LARGE SCALE GENOMIC DNA]</scope>
    <source>
        <strain evidence="3">ATCC 74030 / MF5533</strain>
    </source>
</reference>
<accession>H0EI44</accession>
<dbReference type="InParanoid" id="H0EI44"/>
<dbReference type="EMBL" id="AGUE01000044">
    <property type="protein sequence ID" value="EHL01837.1"/>
    <property type="molecule type" value="Genomic_DNA"/>
</dbReference>
<comment type="caution">
    <text evidence="2">The sequence shown here is derived from an EMBL/GenBank/DDBJ whole genome shotgun (WGS) entry which is preliminary data.</text>
</comment>
<evidence type="ECO:0000313" key="2">
    <source>
        <dbReference type="EMBL" id="EHL01837.1"/>
    </source>
</evidence>
<name>H0EI44_GLAL7</name>
<keyword evidence="3" id="KW-1185">Reference proteome</keyword>
<evidence type="ECO:0000313" key="3">
    <source>
        <dbReference type="Proteomes" id="UP000005446"/>
    </source>
</evidence>
<feature type="signal peptide" evidence="1">
    <location>
        <begin position="1"/>
        <end position="18"/>
    </location>
</feature>
<organism evidence="2 3">
    <name type="scientific">Glarea lozoyensis (strain ATCC 74030 / MF5533)</name>
    <dbReference type="NCBI Taxonomy" id="1104152"/>
    <lineage>
        <taxon>Eukaryota</taxon>
        <taxon>Fungi</taxon>
        <taxon>Dikarya</taxon>
        <taxon>Ascomycota</taxon>
        <taxon>Pezizomycotina</taxon>
        <taxon>Leotiomycetes</taxon>
        <taxon>Helotiales</taxon>
        <taxon>Helotiaceae</taxon>
        <taxon>Glarea</taxon>
    </lineage>
</organism>
<proteinExistence type="predicted"/>
<dbReference type="HOGENOM" id="CLU_3050498_0_0_1"/>
<protein>
    <submittedName>
        <fullName evidence="2">Uncharacterized protein</fullName>
    </submittedName>
</protein>
<feature type="chain" id="PRO_5003532100" evidence="1">
    <location>
        <begin position="19"/>
        <end position="54"/>
    </location>
</feature>
<keyword evidence="1" id="KW-0732">Signal</keyword>
<sequence>MATILLSILLFQDQLITTNSHARPNSVELGLRSIQLFVVVLSGFASNDDCVCPV</sequence>